<dbReference type="SUPFAM" id="SSF53756">
    <property type="entry name" value="UDP-Glycosyltransferase/glycogen phosphorylase"/>
    <property type="match status" value="1"/>
</dbReference>
<dbReference type="InterPro" id="IPR001296">
    <property type="entry name" value="Glyco_trans_1"/>
</dbReference>
<dbReference type="PANTHER" id="PTHR46660:SF2">
    <property type="entry name" value="GLYCOSYLTRANSFERASE 1 DOMAIN-CONTAINING PROTEIN 1"/>
    <property type="match status" value="1"/>
</dbReference>
<protein>
    <recommendedName>
        <fullName evidence="1">Glycosyl transferase family 1 domain-containing protein</fullName>
    </recommendedName>
</protein>
<comment type="caution">
    <text evidence="2">The sequence shown here is derived from an EMBL/GenBank/DDBJ whole genome shotgun (WGS) entry which is preliminary data.</text>
</comment>
<dbReference type="GO" id="GO:0016757">
    <property type="term" value="F:glycosyltransferase activity"/>
    <property type="evidence" value="ECO:0007669"/>
    <property type="project" value="InterPro"/>
</dbReference>
<feature type="domain" description="Glycosyl transferase family 1" evidence="1">
    <location>
        <begin position="142"/>
        <end position="295"/>
    </location>
</feature>
<organism evidence="2 3">
    <name type="scientific">Alkalicoccus urumqiensis</name>
    <name type="common">Bacillus urumqiensis</name>
    <dbReference type="NCBI Taxonomy" id="1548213"/>
    <lineage>
        <taxon>Bacteria</taxon>
        <taxon>Bacillati</taxon>
        <taxon>Bacillota</taxon>
        <taxon>Bacilli</taxon>
        <taxon>Bacillales</taxon>
        <taxon>Bacillaceae</taxon>
        <taxon>Alkalicoccus</taxon>
    </lineage>
</organism>
<dbReference type="Gene3D" id="3.40.50.2000">
    <property type="entry name" value="Glycogen Phosphorylase B"/>
    <property type="match status" value="2"/>
</dbReference>
<name>A0A2P6ML05_ALKUR</name>
<dbReference type="EMBL" id="PVNS01000002">
    <property type="protein sequence ID" value="PRO66962.1"/>
    <property type="molecule type" value="Genomic_DNA"/>
</dbReference>
<sequence length="319" mass="35767">MKLAIASPHYRSNRGNKITADRLWSGLTKEGAETAVVSSTDNEPLPGGTELVIGFHAYKFAAYYRAFGRGLPYIVTVTGTDINQDLHTEERGPVVREMVENAEMIHVFDTYMEKEIRTYFPEKEVLVLPQAVTIDPLPRVKSDRFTVFLPAGIREVKDISGAVNALRPLGESGDIRLLLAGPVIEENEMEKISPFLQEEWLEWTGEVPFSEMRELYRKCDVVINHSESEGQSSAVLEAMAFGRPAAVRDIPGNAGVVTHMENGLLYEGEEGLRDAVLLLKQDTSLQEKLREGALKRVKDRHDPEKEAAFLMNRIKRILS</sequence>
<dbReference type="CDD" id="cd03801">
    <property type="entry name" value="GT4_PimA-like"/>
    <property type="match status" value="1"/>
</dbReference>
<dbReference type="Proteomes" id="UP000243650">
    <property type="component" value="Unassembled WGS sequence"/>
</dbReference>
<evidence type="ECO:0000259" key="1">
    <source>
        <dbReference type="Pfam" id="PF00534"/>
    </source>
</evidence>
<dbReference type="InterPro" id="IPR052622">
    <property type="entry name" value="Glycosyltransferase_G1"/>
</dbReference>
<keyword evidence="3" id="KW-1185">Reference proteome</keyword>
<dbReference type="PANTHER" id="PTHR46660">
    <property type="match status" value="1"/>
</dbReference>
<accession>A0A2P6ML05</accession>
<dbReference type="Pfam" id="PF00534">
    <property type="entry name" value="Glycos_transf_1"/>
    <property type="match status" value="1"/>
</dbReference>
<dbReference type="RefSeq" id="WP_105957998.1">
    <property type="nucleotide sequence ID" value="NZ_PVNS01000002.1"/>
</dbReference>
<proteinExistence type="predicted"/>
<gene>
    <name evidence="2" type="ORF">C6I21_03300</name>
</gene>
<evidence type="ECO:0000313" key="3">
    <source>
        <dbReference type="Proteomes" id="UP000243650"/>
    </source>
</evidence>
<dbReference type="AlphaFoldDB" id="A0A2P6ML05"/>
<evidence type="ECO:0000313" key="2">
    <source>
        <dbReference type="EMBL" id="PRO66962.1"/>
    </source>
</evidence>
<dbReference type="OrthoDB" id="9772485at2"/>
<reference evidence="2 3" key="1">
    <citation type="submission" date="2018-03" db="EMBL/GenBank/DDBJ databases">
        <title>Bacillus urumqiensis sp. nov., a moderately haloalkaliphilic bacterium isolated from a salt lake.</title>
        <authorList>
            <person name="Zhao B."/>
            <person name="Liao Z."/>
        </authorList>
    </citation>
    <scope>NUCLEOTIDE SEQUENCE [LARGE SCALE GENOMIC DNA]</scope>
    <source>
        <strain evidence="2 3">BZ-SZ-XJ18</strain>
    </source>
</reference>